<keyword evidence="10" id="KW-1185">Reference proteome</keyword>
<gene>
    <name evidence="9" type="ORF">QR721_12030</name>
</gene>
<reference evidence="9" key="1">
    <citation type="submission" date="2023-06" db="EMBL/GenBank/DDBJ databases">
        <title>A Treasure from Seagulls: Isolation and Description of Aciduricobacillus qingdaonensis gen. nov., sp. nov., a Rare Obligately Uric Acid-utilizing Member in the Family Bacillaceae.</title>
        <authorList>
            <person name="Liu W."/>
            <person name="Wang B."/>
        </authorList>
    </citation>
    <scope>NUCLEOTIDE SEQUENCE</scope>
    <source>
        <strain evidence="9">44XB</strain>
    </source>
</reference>
<dbReference type="PANTHER" id="PTHR30561:SF0">
    <property type="entry name" value="GUANIDINIUM EXPORTER"/>
    <property type="match status" value="1"/>
</dbReference>
<dbReference type="Pfam" id="PF00893">
    <property type="entry name" value="Multi_Drug_Res"/>
    <property type="match status" value="1"/>
</dbReference>
<keyword evidence="5 8" id="KW-1133">Transmembrane helix</keyword>
<dbReference type="EMBL" id="CP129113">
    <property type="protein sequence ID" value="WLV24354.1"/>
    <property type="molecule type" value="Genomic_DNA"/>
</dbReference>
<evidence type="ECO:0000256" key="4">
    <source>
        <dbReference type="ARBA" id="ARBA00022692"/>
    </source>
</evidence>
<sequence length="105" mass="11135">MGWIFVLLASACEITGGIGLHYFSQRRTLRNGLVYFGGLGVSLALLYPSFQYLPVSVAYAVWTGIGTAGIVIVNMMFFGESKNGLRLASLTAIIIGVVGLKAMGS</sequence>
<evidence type="ECO:0000256" key="5">
    <source>
        <dbReference type="ARBA" id="ARBA00022989"/>
    </source>
</evidence>
<keyword evidence="2" id="KW-0813">Transport</keyword>
<evidence type="ECO:0000256" key="3">
    <source>
        <dbReference type="ARBA" id="ARBA00022475"/>
    </source>
</evidence>
<evidence type="ECO:0000256" key="7">
    <source>
        <dbReference type="RuleBase" id="RU003942"/>
    </source>
</evidence>
<accession>A0ABY9KTX7</accession>
<dbReference type="RefSeq" id="WP_348027294.1">
    <property type="nucleotide sequence ID" value="NZ_CP129113.1"/>
</dbReference>
<proteinExistence type="inferred from homology"/>
<evidence type="ECO:0000256" key="2">
    <source>
        <dbReference type="ARBA" id="ARBA00022448"/>
    </source>
</evidence>
<comment type="similarity">
    <text evidence="7">Belongs to the drug/metabolite transporter (DMT) superfamily. Small multidrug resistance (SMR) (TC 2.A.7.1) family.</text>
</comment>
<dbReference type="InterPro" id="IPR045324">
    <property type="entry name" value="Small_multidrug_res"/>
</dbReference>
<feature type="transmembrane region" description="Helical" evidence="8">
    <location>
        <begin position="56"/>
        <end position="78"/>
    </location>
</feature>
<keyword evidence="4 7" id="KW-0812">Transmembrane</keyword>
<evidence type="ECO:0000313" key="9">
    <source>
        <dbReference type="EMBL" id="WLV24354.1"/>
    </source>
</evidence>
<protein>
    <submittedName>
        <fullName evidence="9">Multidrug efflux SMR transporter</fullName>
    </submittedName>
</protein>
<feature type="transmembrane region" description="Helical" evidence="8">
    <location>
        <begin position="6"/>
        <end position="23"/>
    </location>
</feature>
<keyword evidence="6 8" id="KW-0472">Membrane</keyword>
<feature type="transmembrane region" description="Helical" evidence="8">
    <location>
        <begin position="32"/>
        <end position="50"/>
    </location>
</feature>
<evidence type="ECO:0000313" key="10">
    <source>
        <dbReference type="Proteomes" id="UP001180087"/>
    </source>
</evidence>
<dbReference type="InterPro" id="IPR037185">
    <property type="entry name" value="EmrE-like"/>
</dbReference>
<evidence type="ECO:0000256" key="8">
    <source>
        <dbReference type="SAM" id="Phobius"/>
    </source>
</evidence>
<organism evidence="9 10">
    <name type="scientific">Aciduricibacillus chroicocephali</name>
    <dbReference type="NCBI Taxonomy" id="3054939"/>
    <lineage>
        <taxon>Bacteria</taxon>
        <taxon>Bacillati</taxon>
        <taxon>Bacillota</taxon>
        <taxon>Bacilli</taxon>
        <taxon>Bacillales</taxon>
        <taxon>Bacillaceae</taxon>
        <taxon>Aciduricibacillus</taxon>
    </lineage>
</organism>
<keyword evidence="3" id="KW-1003">Cell membrane</keyword>
<evidence type="ECO:0000256" key="1">
    <source>
        <dbReference type="ARBA" id="ARBA00004651"/>
    </source>
</evidence>
<dbReference type="InterPro" id="IPR000390">
    <property type="entry name" value="Small_drug/metabolite_transptr"/>
</dbReference>
<dbReference type="Proteomes" id="UP001180087">
    <property type="component" value="Chromosome"/>
</dbReference>
<dbReference type="SUPFAM" id="SSF103481">
    <property type="entry name" value="Multidrug resistance efflux transporter EmrE"/>
    <property type="match status" value="1"/>
</dbReference>
<evidence type="ECO:0000256" key="6">
    <source>
        <dbReference type="ARBA" id="ARBA00023136"/>
    </source>
</evidence>
<feature type="transmembrane region" description="Helical" evidence="8">
    <location>
        <begin position="85"/>
        <end position="104"/>
    </location>
</feature>
<dbReference type="PANTHER" id="PTHR30561">
    <property type="entry name" value="SMR FAMILY PROTON-DEPENDENT DRUG EFFLUX TRANSPORTER SUGE"/>
    <property type="match status" value="1"/>
</dbReference>
<dbReference type="Gene3D" id="1.10.3730.20">
    <property type="match status" value="1"/>
</dbReference>
<name>A0ABY9KTX7_9BACI</name>
<comment type="subcellular location">
    <subcellularLocation>
        <location evidence="1 7">Cell membrane</location>
        <topology evidence="1 7">Multi-pass membrane protein</topology>
    </subcellularLocation>
</comment>